<name>A0AAN0UDY4_ACISD</name>
<dbReference type="Proteomes" id="UP000000392">
    <property type="component" value="Chromosome"/>
</dbReference>
<gene>
    <name evidence="1" type="ordered locus">AOLE_13440</name>
</gene>
<dbReference type="KEGG" id="acd:AOLE_13440"/>
<dbReference type="AlphaFoldDB" id="A0AAN0UDY4"/>
<accession>A0AAN0UDY4</accession>
<proteinExistence type="predicted"/>
<dbReference type="RefSeq" id="WP_013198481.1">
    <property type="nucleotide sequence ID" value="NC_014259.1"/>
</dbReference>
<dbReference type="EMBL" id="CP002080">
    <property type="protein sequence ID" value="ADI91575.1"/>
    <property type="molecule type" value="Genomic_DNA"/>
</dbReference>
<sequence>MLSLEQALLTENYNFSELLESDDETCFYFPCNWKIEKPRSFFKDTYYLMVTNWGEEVINAGYKILLPNEFV</sequence>
<organism evidence="1 2">
    <name type="scientific">Acinetobacter oleivorans (strain JCM 16667 / KCTC 23045 / DR1)</name>
    <dbReference type="NCBI Taxonomy" id="436717"/>
    <lineage>
        <taxon>Bacteria</taxon>
        <taxon>Pseudomonadati</taxon>
        <taxon>Pseudomonadota</taxon>
        <taxon>Gammaproteobacteria</taxon>
        <taxon>Moraxellales</taxon>
        <taxon>Moraxellaceae</taxon>
        <taxon>Acinetobacter</taxon>
    </lineage>
</organism>
<evidence type="ECO:0000313" key="2">
    <source>
        <dbReference type="Proteomes" id="UP000000392"/>
    </source>
</evidence>
<protein>
    <submittedName>
        <fullName evidence="1">Uncharacterized protein</fullName>
    </submittedName>
</protein>
<dbReference type="GeneID" id="9383111"/>
<reference evidence="1 2" key="1">
    <citation type="journal article" date="2010" name="J. Bacteriol.">
        <title>Complete genome sequence of the diesel-degrading Acinetobacter sp. strain DR1.</title>
        <authorList>
            <person name="Jung J."/>
            <person name="Baek J.H."/>
            <person name="Park W."/>
        </authorList>
    </citation>
    <scope>NUCLEOTIDE SEQUENCE [LARGE SCALE GENOMIC DNA]</scope>
    <source>
        <strain evidence="2">JCM 16667 / KCTC 23045 / DR1</strain>
    </source>
</reference>
<evidence type="ECO:0000313" key="1">
    <source>
        <dbReference type="EMBL" id="ADI91575.1"/>
    </source>
</evidence>